<protein>
    <submittedName>
        <fullName evidence="1">Uncharacterized protein</fullName>
    </submittedName>
</protein>
<evidence type="ECO:0000313" key="2">
    <source>
        <dbReference type="Proteomes" id="UP001232245"/>
    </source>
</evidence>
<dbReference type="EMBL" id="JAUSTZ010000012">
    <property type="protein sequence ID" value="MDQ0227864.1"/>
    <property type="molecule type" value="Genomic_DNA"/>
</dbReference>
<reference evidence="1 2" key="1">
    <citation type="submission" date="2023-07" db="EMBL/GenBank/DDBJ databases">
        <title>Genomic Encyclopedia of Type Strains, Phase IV (KMG-IV): sequencing the most valuable type-strain genomes for metagenomic binning, comparative biology and taxonomic classification.</title>
        <authorList>
            <person name="Goeker M."/>
        </authorList>
    </citation>
    <scope>NUCLEOTIDE SEQUENCE [LARGE SCALE GENOMIC DNA]</scope>
    <source>
        <strain evidence="1 2">DSM 17723</strain>
    </source>
</reference>
<dbReference type="Proteomes" id="UP001232245">
    <property type="component" value="Unassembled WGS sequence"/>
</dbReference>
<name>A0ABT9Z6I5_9BACI</name>
<dbReference type="RefSeq" id="WP_174881337.1">
    <property type="nucleotide sequence ID" value="NZ_CADEPK010000352.1"/>
</dbReference>
<comment type="caution">
    <text evidence="1">The sequence shown here is derived from an EMBL/GenBank/DDBJ whole genome shotgun (WGS) entry which is preliminary data.</text>
</comment>
<sequence length="117" mass="13545">MFNMKNSPVNGTRKTLFTGYFYFVLKTLEKSTTRIKVGSLSWIDCMNSGSIYKKSGMPPTILNPFVTVKKLTIRPCNDLRYVGKKKNKKKNKKEKQQQQLKAFLPISEDEQELAINY</sequence>
<accession>A0ABT9Z6I5</accession>
<proteinExistence type="predicted"/>
<evidence type="ECO:0000313" key="1">
    <source>
        <dbReference type="EMBL" id="MDQ0227864.1"/>
    </source>
</evidence>
<organism evidence="1 2">
    <name type="scientific">Metabacillus niabensis</name>
    <dbReference type="NCBI Taxonomy" id="324854"/>
    <lineage>
        <taxon>Bacteria</taxon>
        <taxon>Bacillati</taxon>
        <taxon>Bacillota</taxon>
        <taxon>Bacilli</taxon>
        <taxon>Bacillales</taxon>
        <taxon>Bacillaceae</taxon>
        <taxon>Metabacillus</taxon>
    </lineage>
</organism>
<gene>
    <name evidence="1" type="ORF">J2S02_004211</name>
</gene>
<keyword evidence="2" id="KW-1185">Reference proteome</keyword>